<dbReference type="OrthoDB" id="9807498at2"/>
<accession>A0A1U7NFZ9</accession>
<dbReference type="GeneID" id="82202846"/>
<evidence type="ECO:0000313" key="1">
    <source>
        <dbReference type="EMBL" id="OLU39582.1"/>
    </source>
</evidence>
<dbReference type="RefSeq" id="WP_075819461.1">
    <property type="nucleotide sequence ID" value="NZ_CAPNHH010000007.1"/>
</dbReference>
<gene>
    <name evidence="1" type="ORF">BO222_06480</name>
</gene>
<dbReference type="InterPro" id="IPR001539">
    <property type="entry name" value="Peptidase_U32"/>
</dbReference>
<proteinExistence type="predicted"/>
<name>A0A1U7NFZ9_9FIRM</name>
<reference evidence="1 2" key="1">
    <citation type="submission" date="2016-11" db="EMBL/GenBank/DDBJ databases">
        <title>Description of two novel members of the family Erysipelotrichaceae: Ileibacterium lipovorans gen. nov., sp. nov. and Dubosiella newyorkensis, gen. nov., sp. nov.</title>
        <authorList>
            <person name="Cox L.M."/>
            <person name="Sohn J."/>
            <person name="Tyrrell K.L."/>
            <person name="Citron D.M."/>
            <person name="Lawson P.A."/>
            <person name="Patel N.B."/>
            <person name="Iizumi T."/>
            <person name="Perez-Perez G.I."/>
            <person name="Goldstein E.J."/>
            <person name="Blaser M.J."/>
        </authorList>
    </citation>
    <scope>NUCLEOTIDE SEQUENCE [LARGE SCALE GENOMIC DNA]</scope>
    <source>
        <strain evidence="1 2">NYU-BL-A3</strain>
    </source>
</reference>
<dbReference type="PANTHER" id="PTHR30217">
    <property type="entry name" value="PEPTIDASE U32 FAMILY"/>
    <property type="match status" value="1"/>
</dbReference>
<evidence type="ECO:0000313" key="2">
    <source>
        <dbReference type="Proteomes" id="UP000186341"/>
    </source>
</evidence>
<comment type="caution">
    <text evidence="1">The sequence shown here is derived from an EMBL/GenBank/DDBJ whole genome shotgun (WGS) entry which is preliminary data.</text>
</comment>
<dbReference type="Pfam" id="PF01136">
    <property type="entry name" value="Peptidase_U32"/>
    <property type="match status" value="1"/>
</dbReference>
<dbReference type="AlphaFoldDB" id="A0A1U7NFZ9"/>
<dbReference type="Proteomes" id="UP000186341">
    <property type="component" value="Unassembled WGS sequence"/>
</dbReference>
<dbReference type="InterPro" id="IPR051454">
    <property type="entry name" value="RNA/ubiquinone_mod_enzymes"/>
</dbReference>
<dbReference type="PANTHER" id="PTHR30217:SF12">
    <property type="entry name" value="U32 FAMILY PEPTIDASE"/>
    <property type="match status" value="1"/>
</dbReference>
<evidence type="ECO:0008006" key="3">
    <source>
        <dbReference type="Google" id="ProtNLM"/>
    </source>
</evidence>
<protein>
    <recommendedName>
        <fullName evidence="3">Peptidase U32</fullName>
    </recommendedName>
</protein>
<sequence>MFRVSANSKQELENLINAKSDGIILALPEFSIRQISFLDPEDLENTVQKIHEHSLLAAVNAMKMLEEDEIEEAEEFLKLCQSAGVDEIYIADEGWIQLARKMDLIDRLIFQPETLMVNSYDAKFYLDQGLKSVSMAHELTLDEILSCASVAGPIEILIQGYYSWMSSRRPLLSNYFEEIKSMNESDQSDPEDLKNKLYENESSDNQLYWIQEQKRAGKLPVIEDSSGTTVYSDEPICSYDEISLLKEHRINRFRIDTLFEDDEYGVRQLALYRNILNQKPIEESHKKGSDHLYSMKTVTRKDQMV</sequence>
<organism evidence="1 2">
    <name type="scientific">Ileibacterium valens</name>
    <dbReference type="NCBI Taxonomy" id="1862668"/>
    <lineage>
        <taxon>Bacteria</taxon>
        <taxon>Bacillati</taxon>
        <taxon>Bacillota</taxon>
        <taxon>Erysipelotrichia</taxon>
        <taxon>Erysipelotrichales</taxon>
        <taxon>Erysipelotrichaceae</taxon>
        <taxon>Ileibacterium</taxon>
    </lineage>
</organism>
<keyword evidence="2" id="KW-1185">Reference proteome</keyword>
<dbReference type="EMBL" id="MPJW01000132">
    <property type="protein sequence ID" value="OLU39582.1"/>
    <property type="molecule type" value="Genomic_DNA"/>
</dbReference>